<keyword evidence="12" id="KW-0411">Iron-sulfur</keyword>
<evidence type="ECO:0000256" key="13">
    <source>
        <dbReference type="ARBA" id="ARBA00023239"/>
    </source>
</evidence>
<dbReference type="InterPro" id="IPR050067">
    <property type="entry name" value="IPM_dehydratase_rel_enz"/>
</dbReference>
<dbReference type="Pfam" id="PF00330">
    <property type="entry name" value="Aconitase"/>
    <property type="match status" value="1"/>
</dbReference>
<dbReference type="Gene3D" id="3.30.499.10">
    <property type="entry name" value="Aconitase, domain 3"/>
    <property type="match status" value="2"/>
</dbReference>
<dbReference type="EMBL" id="JBEPSH010000012">
    <property type="protein sequence ID" value="MET4579815.1"/>
    <property type="molecule type" value="Genomic_DNA"/>
</dbReference>
<dbReference type="GO" id="GO:0003861">
    <property type="term" value="F:3-isopropylmalate dehydratase activity"/>
    <property type="evidence" value="ECO:0007669"/>
    <property type="project" value="UniProtKB-EC"/>
</dbReference>
<dbReference type="PROSITE" id="PS00450">
    <property type="entry name" value="ACONITASE_1"/>
    <property type="match status" value="1"/>
</dbReference>
<dbReference type="RefSeq" id="WP_354448273.1">
    <property type="nucleotide sequence ID" value="NZ_JBEPSH010000012.1"/>
</dbReference>
<dbReference type="PANTHER" id="PTHR43822">
    <property type="entry name" value="HOMOACONITASE, MITOCHONDRIAL-RELATED"/>
    <property type="match status" value="1"/>
</dbReference>
<dbReference type="NCBIfam" id="NF009116">
    <property type="entry name" value="PRK12466.1"/>
    <property type="match status" value="1"/>
</dbReference>
<keyword evidence="11" id="KW-0408">Iron</keyword>
<evidence type="ECO:0000256" key="6">
    <source>
        <dbReference type="ARBA" id="ARBA00011998"/>
    </source>
</evidence>
<keyword evidence="7" id="KW-0432">Leucine biosynthesis</keyword>
<keyword evidence="17" id="KW-1185">Reference proteome</keyword>
<evidence type="ECO:0000256" key="2">
    <source>
        <dbReference type="ARBA" id="ARBA00001966"/>
    </source>
</evidence>
<dbReference type="SUPFAM" id="SSF53732">
    <property type="entry name" value="Aconitase iron-sulfur domain"/>
    <property type="match status" value="1"/>
</dbReference>
<protein>
    <recommendedName>
        <fullName evidence="6">3-isopropylmalate dehydratase</fullName>
        <ecNumber evidence="6">4.2.1.33</ecNumber>
    </recommendedName>
</protein>
<proteinExistence type="predicted"/>
<dbReference type="InterPro" id="IPR001030">
    <property type="entry name" value="Acoase/IPM_deHydtase_lsu_aba"/>
</dbReference>
<accession>A0ABV2QFM0</accession>
<comment type="subunit">
    <text evidence="5">Heterodimer of LeuC and LeuD.</text>
</comment>
<dbReference type="InterPro" id="IPR018136">
    <property type="entry name" value="Aconitase_4Fe-4S_BS"/>
</dbReference>
<reference evidence="16 17" key="1">
    <citation type="submission" date="2024-06" db="EMBL/GenBank/DDBJ databases">
        <title>Sorghum-associated microbial communities from plants grown in Nebraska, USA.</title>
        <authorList>
            <person name="Schachtman D."/>
        </authorList>
    </citation>
    <scope>NUCLEOTIDE SEQUENCE [LARGE SCALE GENOMIC DNA]</scope>
    <source>
        <strain evidence="16 17">2709</strain>
    </source>
</reference>
<comment type="pathway">
    <text evidence="4">Amino-acid biosynthesis; L-leucine biosynthesis; L-leucine from 3-methyl-2-oxobutanoate: step 2/4.</text>
</comment>
<gene>
    <name evidence="16" type="ORF">ABIE13_004952</name>
</gene>
<dbReference type="GO" id="GO:0047508">
    <property type="term" value="F:(R)-2-methylmalate dehydratase activity"/>
    <property type="evidence" value="ECO:0007669"/>
    <property type="project" value="UniProtKB-EC"/>
</dbReference>
<evidence type="ECO:0000256" key="8">
    <source>
        <dbReference type="ARBA" id="ARBA00022485"/>
    </source>
</evidence>
<evidence type="ECO:0000256" key="11">
    <source>
        <dbReference type="ARBA" id="ARBA00023004"/>
    </source>
</evidence>
<evidence type="ECO:0000256" key="7">
    <source>
        <dbReference type="ARBA" id="ARBA00022430"/>
    </source>
</evidence>
<dbReference type="PRINTS" id="PR00415">
    <property type="entry name" value="ACONITASE"/>
</dbReference>
<evidence type="ECO:0000256" key="3">
    <source>
        <dbReference type="ARBA" id="ARBA00002695"/>
    </source>
</evidence>
<dbReference type="NCBIfam" id="NF004016">
    <property type="entry name" value="PRK05478.1"/>
    <property type="match status" value="1"/>
</dbReference>
<dbReference type="PANTHER" id="PTHR43822:SF9">
    <property type="entry name" value="3-ISOPROPYLMALATE DEHYDRATASE"/>
    <property type="match status" value="1"/>
</dbReference>
<dbReference type="EC" id="4.2.1.33" evidence="6"/>
<sequence length="477" mass="51326">MSMKAPPPPRTFLDKVWAEHRILPLSPDADLLQIDRLILHELSGSQVMRALGESGRTPMARDQVLTVIEHLISTRPGRGPVESPSKSGPIMIETTRQASRDWGLKFFDYDHPLQGIAHVVAPEQGIVFPGATLVCCDSHTSTVGGIGALAWGIGASEAEHVLATQALAQTRPRRMRVNFNGTIGEGVYAKDLILALIGQLGAQGGIGYAVEYAGSAIASLPVEGRLTLCNMSVEFSAKYGFVPADDITFEYLVGRRFSPRGAAWDQAVAHWRNLRTDEGAQFDKEVDIDCRSLTPQITWGVSPQQVLSVRDVVPDPADAPDAESRALAERAVRYMRLTPGTPLLGTAIDAAYIGSCTNARLSDLRAAARLLRGRHVKPGIQAVCVPGSTPVKHAAEAEGLDRVFMDAGFEWREAACGFCANMGDARFADQRVISTTNRNFEDRQGPATRTHLASPATVAASAIAGCIADPRLFTAID</sequence>
<keyword evidence="10" id="KW-0479">Metal-binding</keyword>
<evidence type="ECO:0000256" key="10">
    <source>
        <dbReference type="ARBA" id="ARBA00022723"/>
    </source>
</evidence>
<dbReference type="InterPro" id="IPR015931">
    <property type="entry name" value="Acnase/IPM_dHydase_lsu_aba_1/3"/>
</dbReference>
<comment type="cofactor">
    <cofactor evidence="2">
        <name>[4Fe-4S] cluster</name>
        <dbReference type="ChEBI" id="CHEBI:49883"/>
    </cofactor>
</comment>
<comment type="function">
    <text evidence="3">Catalyzes the isomerization between 2-isopropylmalate and 3-isopropylmalate, via the formation of 2-isopropylmaleate.</text>
</comment>
<evidence type="ECO:0000256" key="12">
    <source>
        <dbReference type="ARBA" id="ARBA00023014"/>
    </source>
</evidence>
<comment type="catalytic activity">
    <reaction evidence="1">
        <text>(2R,3S)-3-isopropylmalate = (2S)-2-isopropylmalate</text>
        <dbReference type="Rhea" id="RHEA:32287"/>
        <dbReference type="ChEBI" id="CHEBI:1178"/>
        <dbReference type="ChEBI" id="CHEBI:35121"/>
        <dbReference type="EC" id="4.2.1.33"/>
    </reaction>
</comment>
<evidence type="ECO:0000313" key="16">
    <source>
        <dbReference type="EMBL" id="MET4579815.1"/>
    </source>
</evidence>
<evidence type="ECO:0000313" key="17">
    <source>
        <dbReference type="Proteomes" id="UP001549320"/>
    </source>
</evidence>
<dbReference type="InterPro" id="IPR036008">
    <property type="entry name" value="Aconitase_4Fe-4S_dom"/>
</dbReference>
<keyword evidence="13 16" id="KW-0456">Lyase</keyword>
<feature type="domain" description="Aconitase/3-isopropylmalate dehydratase large subunit alpha/beta/alpha" evidence="15">
    <location>
        <begin position="14"/>
        <end position="465"/>
    </location>
</feature>
<evidence type="ECO:0000256" key="9">
    <source>
        <dbReference type="ARBA" id="ARBA00022605"/>
    </source>
</evidence>
<evidence type="ECO:0000259" key="15">
    <source>
        <dbReference type="Pfam" id="PF00330"/>
    </source>
</evidence>
<comment type="caution">
    <text evidence="16">The sequence shown here is derived from an EMBL/GenBank/DDBJ whole genome shotgun (WGS) entry which is preliminary data.</text>
</comment>
<evidence type="ECO:0000256" key="1">
    <source>
        <dbReference type="ARBA" id="ARBA00000491"/>
    </source>
</evidence>
<keyword evidence="14" id="KW-0100">Branched-chain amino acid biosynthesis</keyword>
<evidence type="ECO:0000256" key="4">
    <source>
        <dbReference type="ARBA" id="ARBA00004729"/>
    </source>
</evidence>
<organism evidence="16 17">
    <name type="scientific">Ottowia thiooxydans</name>
    <dbReference type="NCBI Taxonomy" id="219182"/>
    <lineage>
        <taxon>Bacteria</taxon>
        <taxon>Pseudomonadati</taxon>
        <taxon>Pseudomonadota</taxon>
        <taxon>Betaproteobacteria</taxon>
        <taxon>Burkholderiales</taxon>
        <taxon>Comamonadaceae</taxon>
        <taxon>Ottowia</taxon>
    </lineage>
</organism>
<evidence type="ECO:0000256" key="14">
    <source>
        <dbReference type="ARBA" id="ARBA00023304"/>
    </source>
</evidence>
<evidence type="ECO:0000256" key="5">
    <source>
        <dbReference type="ARBA" id="ARBA00011271"/>
    </source>
</evidence>
<keyword evidence="8" id="KW-0004">4Fe-4S</keyword>
<name>A0ABV2QFM0_9BURK</name>
<dbReference type="Proteomes" id="UP001549320">
    <property type="component" value="Unassembled WGS sequence"/>
</dbReference>
<keyword evidence="9" id="KW-0028">Amino-acid biosynthesis</keyword>